<keyword evidence="1" id="KW-0812">Transmembrane</keyword>
<keyword evidence="1" id="KW-0472">Membrane</keyword>
<evidence type="ECO:0000313" key="2">
    <source>
        <dbReference type="EMBL" id="WOV84541.1"/>
    </source>
</evidence>
<reference evidence="2 3" key="1">
    <citation type="submission" date="2023-01" db="EMBL/GenBank/DDBJ databases">
        <title>Sporosarcina sp. nov., isolated from Korean tranditional fermented seafood 'Jeotgal'.</title>
        <authorList>
            <person name="Yang A.-I."/>
        </authorList>
    </citation>
    <scope>NUCLEOTIDE SEQUENCE [LARGE SCALE GENOMIC DNA]</scope>
    <source>
        <strain evidence="2 3">B2O-1</strain>
    </source>
</reference>
<gene>
    <name evidence="2" type="ORF">PGH26_01060</name>
</gene>
<dbReference type="RefSeq" id="WP_323692189.1">
    <property type="nucleotide sequence ID" value="NZ_CP116341.1"/>
</dbReference>
<keyword evidence="3" id="KW-1185">Reference proteome</keyword>
<keyword evidence="1" id="KW-1133">Transmembrane helix</keyword>
<proteinExistence type="predicted"/>
<dbReference type="Proteomes" id="UP001303532">
    <property type="component" value="Chromosome"/>
</dbReference>
<feature type="transmembrane region" description="Helical" evidence="1">
    <location>
        <begin position="45"/>
        <end position="63"/>
    </location>
</feature>
<name>A0ABZ0KWH4_9BACL</name>
<evidence type="ECO:0000313" key="3">
    <source>
        <dbReference type="Proteomes" id="UP001303532"/>
    </source>
</evidence>
<evidence type="ECO:0000256" key="1">
    <source>
        <dbReference type="SAM" id="Phobius"/>
    </source>
</evidence>
<dbReference type="EMBL" id="CP116341">
    <property type="protein sequence ID" value="WOV84541.1"/>
    <property type="molecule type" value="Genomic_DNA"/>
</dbReference>
<sequence length="240" mass="26946">MDPSKEFDELFQRMKNIERANEARRDSLHKLQDKVRRKKRNGTPIFIFIAMVAIASFLVLSLGKTEEPPTPLAAGVVEKDPNIGAIQAVLEHEFTGPDEEYLQIAEDIYKQQTDPSYEGYVGTDRSPDEAERITYLEDAYLSYFTKAGFDSFVKNTPAMAAHIFGLDYRLTISDITASQVENQNSPTAYGFTGQVKYEDKTDVTTSFKISGVAIISEEGKIDMISISHGGLLDWIDEKLK</sequence>
<accession>A0ABZ0KWH4</accession>
<protein>
    <submittedName>
        <fullName evidence="2">Uncharacterized protein</fullName>
    </submittedName>
</protein>
<organism evidence="2 3">
    <name type="scientific">Sporosarcina jeotgali</name>
    <dbReference type="NCBI Taxonomy" id="3020056"/>
    <lineage>
        <taxon>Bacteria</taxon>
        <taxon>Bacillati</taxon>
        <taxon>Bacillota</taxon>
        <taxon>Bacilli</taxon>
        <taxon>Bacillales</taxon>
        <taxon>Caryophanaceae</taxon>
        <taxon>Sporosarcina</taxon>
    </lineage>
</organism>